<name>A0AAN1XZ21_UNVUL</name>
<evidence type="ECO:0008006" key="3">
    <source>
        <dbReference type="Google" id="ProtNLM"/>
    </source>
</evidence>
<dbReference type="RefSeq" id="WP_317995555.1">
    <property type="nucleotide sequence ID" value="NZ_AP025523.1"/>
</dbReference>
<sequence>MLALGLIGARPLPDSGKWDRTFALYARDVAVPWKRIAVRLDTYSGAPVDFAAYDADPADVLIAGSSRARAIDTAHRTPVARWRFTPPPGLRFTPNDVEVPLQNREGFFVIEARRGDAVQQAWLDLTRVGIITKESPGGIVLYAADLGSGKALAGMRLTYLVGTSFEYGKTDAHGVARRSAGARPRFALAEWGKSKTFVSFLPQPPVPATVMGVRTERASVRAGDRVRVIGFARRRAGTVYRPAGGDAKVAILARGRTIATAGAKLDAAGAFSAELALPADAPAGDAAVLATLGGANAGASLHVDGVSDIALTVTPACTACAPDASIPLAVAAKRADGTPAAGRDVRITVVRSPHVPEPGAVADAPSWGTSRIVDQRVRTDDLGIGRAVIPAPSDGLASTYGVVASSGAATATGRIVASSARVALAVTPERPNADIGEPVAIVVRGFDAADGRPAAGLFVKLRLVHGPTEQSAQVTLDADGRAHAVFRNVVPGTNLIYAQADVDAAHAVDVNAVTVAPQALLGTRSRRSVEARITTDKARYRVGERVAVDASLSGAGGDAFVDLEGARSLGEQTLSAANGHVGATFVVPETVGDAAVGVAFVRDGAFEYATHRIAVDGPGHARETTLSADRPTYAPGSTAHLSIADGAERASATIAIRLGDARAGGAASFDDAAAVLAGAGTTTQNPASADPAWHASVTPRQSTSVDLGATDRGPAAAATLGAAAERSLLWRVERFDRETFDVALPETPGRYVVSVLKVSDDGDVGAATLALEVR</sequence>
<dbReference type="AlphaFoldDB" id="A0AAN1XZ21"/>
<reference evidence="1 2" key="1">
    <citation type="journal article" date="2022" name="ISME Commun">
        <title>Vulcanimicrobium alpinus gen. nov. sp. nov., the first cultivated representative of the candidate phylum 'Eremiobacterota', is a metabolically versatile aerobic anoxygenic phototroph.</title>
        <authorList>
            <person name="Yabe S."/>
            <person name="Muto K."/>
            <person name="Abe K."/>
            <person name="Yokota A."/>
            <person name="Staudigel H."/>
            <person name="Tebo B.M."/>
        </authorList>
    </citation>
    <scope>NUCLEOTIDE SEQUENCE [LARGE SCALE GENOMIC DNA]</scope>
    <source>
        <strain evidence="1 2">WC8-2</strain>
    </source>
</reference>
<dbReference type="Proteomes" id="UP001317532">
    <property type="component" value="Chromosome"/>
</dbReference>
<protein>
    <recommendedName>
        <fullName evidence="3">Macroglobulin domain-containing protein</fullName>
    </recommendedName>
</protein>
<dbReference type="KEGG" id="vab:WPS_32760"/>
<proteinExistence type="predicted"/>
<dbReference type="EMBL" id="AP025523">
    <property type="protein sequence ID" value="BDE08000.1"/>
    <property type="molecule type" value="Genomic_DNA"/>
</dbReference>
<evidence type="ECO:0000313" key="1">
    <source>
        <dbReference type="EMBL" id="BDE08000.1"/>
    </source>
</evidence>
<gene>
    <name evidence="1" type="ORF">WPS_32760</name>
</gene>
<evidence type="ECO:0000313" key="2">
    <source>
        <dbReference type="Proteomes" id="UP001317532"/>
    </source>
</evidence>
<organism evidence="1 2">
    <name type="scientific">Vulcanimicrobium alpinum</name>
    <dbReference type="NCBI Taxonomy" id="3016050"/>
    <lineage>
        <taxon>Bacteria</taxon>
        <taxon>Bacillati</taxon>
        <taxon>Vulcanimicrobiota</taxon>
        <taxon>Vulcanimicrobiia</taxon>
        <taxon>Vulcanimicrobiales</taxon>
        <taxon>Vulcanimicrobiaceae</taxon>
        <taxon>Vulcanimicrobium</taxon>
    </lineage>
</organism>
<keyword evidence="2" id="KW-1185">Reference proteome</keyword>
<accession>A0AAN1XZ21</accession>